<feature type="binding site" evidence="6">
    <location>
        <position position="205"/>
    </location>
    <ligand>
        <name>(6S)-NADPHX</name>
        <dbReference type="ChEBI" id="CHEBI:64076"/>
    </ligand>
</feature>
<dbReference type="AlphaFoldDB" id="D7BK60"/>
<evidence type="ECO:0000256" key="6">
    <source>
        <dbReference type="HAMAP-Rule" id="MF_01965"/>
    </source>
</evidence>
<keyword evidence="2 6" id="KW-0067">ATP-binding</keyword>
<evidence type="ECO:0000313" key="8">
    <source>
        <dbReference type="EMBL" id="ADH93040.1"/>
    </source>
</evidence>
<keyword evidence="1 6" id="KW-0547">Nucleotide-binding</keyword>
<evidence type="ECO:0000256" key="3">
    <source>
        <dbReference type="ARBA" id="ARBA00022857"/>
    </source>
</evidence>
<sequence length="283" mass="29549">MKARSVTDDEIRQWWPIPGSADHKYTRGVLGVVTGSHRYPGAAILGVGAALACGPGMVRYCGDSPLVVPRFPEVVPVHGRVQAWLVGSGMDESADFSVVSEAIDSGLPVVIDAGALPLVSNRTLHPNAILTPHPGELAEMLRVRGHDVTRVDVEHNPHELAAIVARETGAVVMLTAAADVVVEPNGTTYEQTGAAGWRATAGAGDVLAGIAGGLLALWNARSDHTVSAGWIAAAAAHLHGRAANLASRSDAGVGYPIKASNISDALGETIWRILNPHKVRIHD</sequence>
<feature type="binding site" evidence="6">
    <location>
        <position position="204"/>
    </location>
    <ligand>
        <name>AMP</name>
        <dbReference type="ChEBI" id="CHEBI:456215"/>
    </ligand>
</feature>
<organism evidence="8 9">
    <name type="scientific">Arcanobacterium haemolyticum (strain ATCC 9345 / DSM 20595 / CCM 5947 / CCUG 17215 / LMG 16163 / NBRC 15585 / NCTC 8452 / 11018)</name>
    <dbReference type="NCBI Taxonomy" id="644284"/>
    <lineage>
        <taxon>Bacteria</taxon>
        <taxon>Bacillati</taxon>
        <taxon>Actinomycetota</taxon>
        <taxon>Actinomycetes</taxon>
        <taxon>Actinomycetales</taxon>
        <taxon>Actinomycetaceae</taxon>
        <taxon>Arcanobacterium</taxon>
    </lineage>
</organism>
<dbReference type="OrthoDB" id="9806925at2"/>
<dbReference type="CDD" id="cd01171">
    <property type="entry name" value="YXKO-related"/>
    <property type="match status" value="1"/>
</dbReference>
<proteinExistence type="inferred from homology"/>
<keyword evidence="9" id="KW-1185">Reference proteome</keyword>
<dbReference type="HOGENOM" id="CLU_024853_2_0_11"/>
<gene>
    <name evidence="6" type="primary">nnrD</name>
    <name evidence="8" type="ordered locus">Arch_1338</name>
</gene>
<dbReference type="GO" id="GO:0052855">
    <property type="term" value="F:ADP-dependent NAD(P)H-hydrate dehydratase activity"/>
    <property type="evidence" value="ECO:0007669"/>
    <property type="project" value="UniProtKB-UniRule"/>
</dbReference>
<comment type="function">
    <text evidence="6">Catalyzes the dehydration of the S-form of NAD(P)HX at the expense of ADP, which is converted to AMP. Together with NAD(P)HX epimerase, which catalyzes the epimerization of the S- and R-forms, the enzyme allows the repair of both epimers of NAD(P)HX, a damaged form of NAD(P)H that is a result of enzymatic or heat-dependent hydration.</text>
</comment>
<comment type="catalytic activity">
    <reaction evidence="6">
        <text>(6S)-NADPHX + ADP = AMP + phosphate + NADPH + H(+)</text>
        <dbReference type="Rhea" id="RHEA:32235"/>
        <dbReference type="ChEBI" id="CHEBI:15378"/>
        <dbReference type="ChEBI" id="CHEBI:43474"/>
        <dbReference type="ChEBI" id="CHEBI:57783"/>
        <dbReference type="ChEBI" id="CHEBI:64076"/>
        <dbReference type="ChEBI" id="CHEBI:456215"/>
        <dbReference type="ChEBI" id="CHEBI:456216"/>
        <dbReference type="EC" id="4.2.1.136"/>
    </reaction>
</comment>
<dbReference type="PANTHER" id="PTHR12592">
    <property type="entry name" value="ATP-DEPENDENT (S)-NAD(P)H-HYDRATE DEHYDRATASE FAMILY MEMBER"/>
    <property type="match status" value="1"/>
</dbReference>
<dbReference type="GO" id="GO:0110051">
    <property type="term" value="P:metabolite repair"/>
    <property type="evidence" value="ECO:0007669"/>
    <property type="project" value="TreeGrafter"/>
</dbReference>
<dbReference type="KEGG" id="ahe:Arch_1338"/>
<comment type="similarity">
    <text evidence="6">Belongs to the NnrD/CARKD family.</text>
</comment>
<dbReference type="PANTHER" id="PTHR12592:SF0">
    <property type="entry name" value="ATP-DEPENDENT (S)-NAD(P)H-HYDRATE DEHYDRATASE"/>
    <property type="match status" value="1"/>
</dbReference>
<accession>D7BK60</accession>
<dbReference type="HAMAP" id="MF_01965">
    <property type="entry name" value="NADHX_dehydratase"/>
    <property type="match status" value="1"/>
</dbReference>
<dbReference type="PROSITE" id="PS51383">
    <property type="entry name" value="YJEF_C_3"/>
    <property type="match status" value="1"/>
</dbReference>
<reference evidence="8 9" key="1">
    <citation type="journal article" date="2010" name="Stand. Genomic Sci.">
        <title>Complete genome sequence of Arcanobacterium haemolyticum type strain (11018).</title>
        <authorList>
            <person name="Yasawong M."/>
            <person name="Teshima H."/>
            <person name="Lapidus A."/>
            <person name="Nolan M."/>
            <person name="Lucas S."/>
            <person name="Glavina Del Rio T."/>
            <person name="Tice H."/>
            <person name="Cheng J."/>
            <person name="Bruce D."/>
            <person name="Detter C."/>
            <person name="Tapia R."/>
            <person name="Han C."/>
            <person name="Goodwin L."/>
            <person name="Pitluck S."/>
            <person name="Liolios K."/>
            <person name="Ivanova N."/>
            <person name="Mavromatis K."/>
            <person name="Mikhailova N."/>
            <person name="Pati A."/>
            <person name="Chen A."/>
            <person name="Palaniappan K."/>
            <person name="Land M."/>
            <person name="Hauser L."/>
            <person name="Chang Y."/>
            <person name="Jeffries C."/>
            <person name="Rohde M."/>
            <person name="Sikorski J."/>
            <person name="Pukall R."/>
            <person name="Goker M."/>
            <person name="Woyke T."/>
            <person name="Bristow J."/>
            <person name="Eisen J."/>
            <person name="Markowitz V."/>
            <person name="Hugenholtz P."/>
            <person name="Kyrpides N."/>
            <person name="Klenk H."/>
        </authorList>
    </citation>
    <scope>NUCLEOTIDE SEQUENCE [LARGE SCALE GENOMIC DNA]</scope>
    <source>
        <strain evidence="9">ATCC 9345 / DSM 20595 / CCUG 17215 / LMG 16163 / NBRC 15585 / NCTC 8452 / 11018</strain>
    </source>
</reference>
<dbReference type="EMBL" id="CP002045">
    <property type="protein sequence ID" value="ADH93040.1"/>
    <property type="molecule type" value="Genomic_DNA"/>
</dbReference>
<comment type="catalytic activity">
    <reaction evidence="6">
        <text>(6S)-NADHX + ADP = AMP + phosphate + NADH + H(+)</text>
        <dbReference type="Rhea" id="RHEA:32223"/>
        <dbReference type="ChEBI" id="CHEBI:15378"/>
        <dbReference type="ChEBI" id="CHEBI:43474"/>
        <dbReference type="ChEBI" id="CHEBI:57945"/>
        <dbReference type="ChEBI" id="CHEBI:64074"/>
        <dbReference type="ChEBI" id="CHEBI:456215"/>
        <dbReference type="ChEBI" id="CHEBI:456216"/>
        <dbReference type="EC" id="4.2.1.136"/>
    </reaction>
</comment>
<feature type="binding site" evidence="6">
    <location>
        <position position="133"/>
    </location>
    <ligand>
        <name>(6S)-NADPHX</name>
        <dbReference type="ChEBI" id="CHEBI:64076"/>
    </ligand>
</feature>
<dbReference type="RefSeq" id="WP_013170531.1">
    <property type="nucleotide sequence ID" value="NC_014218.1"/>
</dbReference>
<keyword evidence="5 6" id="KW-0456">Lyase</keyword>
<evidence type="ECO:0000313" key="9">
    <source>
        <dbReference type="Proteomes" id="UP000000376"/>
    </source>
</evidence>
<dbReference type="STRING" id="644284.Arch_1338"/>
<dbReference type="GO" id="GO:0046496">
    <property type="term" value="P:nicotinamide nucleotide metabolic process"/>
    <property type="evidence" value="ECO:0007669"/>
    <property type="project" value="UniProtKB-UniRule"/>
</dbReference>
<evidence type="ECO:0000256" key="2">
    <source>
        <dbReference type="ARBA" id="ARBA00022840"/>
    </source>
</evidence>
<feature type="domain" description="YjeF C-terminal" evidence="7">
    <location>
        <begin position="7"/>
        <end position="273"/>
    </location>
</feature>
<dbReference type="Gene3D" id="3.40.1190.20">
    <property type="match status" value="1"/>
</dbReference>
<keyword evidence="3 6" id="KW-0521">NADP</keyword>
<dbReference type="GO" id="GO:0005524">
    <property type="term" value="F:ATP binding"/>
    <property type="evidence" value="ECO:0007669"/>
    <property type="project" value="UniProtKB-KW"/>
</dbReference>
<evidence type="ECO:0000256" key="4">
    <source>
        <dbReference type="ARBA" id="ARBA00023027"/>
    </source>
</evidence>
<dbReference type="EC" id="4.2.1.136" evidence="6"/>
<dbReference type="Proteomes" id="UP000000376">
    <property type="component" value="Chromosome"/>
</dbReference>
<comment type="subunit">
    <text evidence="6">Homotetramer.</text>
</comment>
<dbReference type="SUPFAM" id="SSF53613">
    <property type="entry name" value="Ribokinase-like"/>
    <property type="match status" value="1"/>
</dbReference>
<name>D7BK60_ARCHD</name>
<dbReference type="eggNOG" id="COG0063">
    <property type="taxonomic scope" value="Bacteria"/>
</dbReference>
<evidence type="ECO:0000259" key="7">
    <source>
        <dbReference type="PROSITE" id="PS51383"/>
    </source>
</evidence>
<dbReference type="GO" id="GO:0052856">
    <property type="term" value="F:NAD(P)HX epimerase activity"/>
    <property type="evidence" value="ECO:0007669"/>
    <property type="project" value="TreeGrafter"/>
</dbReference>
<feature type="binding site" evidence="6">
    <location>
        <position position="42"/>
    </location>
    <ligand>
        <name>(6S)-NADPHX</name>
        <dbReference type="ChEBI" id="CHEBI:64076"/>
    </ligand>
</feature>
<dbReference type="InterPro" id="IPR029056">
    <property type="entry name" value="Ribokinase-like"/>
</dbReference>
<protein>
    <recommendedName>
        <fullName evidence="6">ADP-dependent (S)-NAD(P)H-hydrate dehydratase</fullName>
        <ecNumber evidence="6">4.2.1.136</ecNumber>
    </recommendedName>
    <alternativeName>
        <fullName evidence="6">ADP-dependent NAD(P)HX dehydratase</fullName>
    </alternativeName>
</protein>
<comment type="cofactor">
    <cofactor evidence="6">
        <name>Mg(2+)</name>
        <dbReference type="ChEBI" id="CHEBI:18420"/>
    </cofactor>
</comment>
<evidence type="ECO:0000256" key="1">
    <source>
        <dbReference type="ARBA" id="ARBA00022741"/>
    </source>
</evidence>
<dbReference type="InterPro" id="IPR000631">
    <property type="entry name" value="CARKD"/>
</dbReference>
<feature type="binding site" evidence="6">
    <location>
        <position position="89"/>
    </location>
    <ligand>
        <name>(6S)-NADPHX</name>
        <dbReference type="ChEBI" id="CHEBI:64076"/>
    </ligand>
</feature>
<dbReference type="Pfam" id="PF01256">
    <property type="entry name" value="Carb_kinase"/>
    <property type="match status" value="1"/>
</dbReference>
<evidence type="ECO:0000256" key="5">
    <source>
        <dbReference type="ARBA" id="ARBA00023239"/>
    </source>
</evidence>
<keyword evidence="4 6" id="KW-0520">NAD</keyword>
<comment type="caution">
    <text evidence="6">Lacks conserved residue(s) required for the propagation of feature annotation.</text>
</comment>